<evidence type="ECO:0000313" key="4">
    <source>
        <dbReference type="EMBL" id="MBB5058415.1"/>
    </source>
</evidence>
<evidence type="ECO:0000256" key="1">
    <source>
        <dbReference type="ARBA" id="ARBA00022737"/>
    </source>
</evidence>
<dbReference type="PANTHER" id="PTHR44227:SF3">
    <property type="entry name" value="PROTEIN O-MANNOSYL-TRANSFERASE TMTC4"/>
    <property type="match status" value="1"/>
</dbReference>
<evidence type="ECO:0000313" key="5">
    <source>
        <dbReference type="Proteomes" id="UP000540989"/>
    </source>
</evidence>
<keyword evidence="5" id="KW-1185">Reference proteome</keyword>
<feature type="repeat" description="TPR" evidence="3">
    <location>
        <begin position="174"/>
        <end position="207"/>
    </location>
</feature>
<reference evidence="4 5" key="1">
    <citation type="submission" date="2020-08" db="EMBL/GenBank/DDBJ databases">
        <title>Genomic Encyclopedia of Type Strains, Phase IV (KMG-V): Genome sequencing to study the core and pangenomes of soil and plant-associated prokaryotes.</title>
        <authorList>
            <person name="Whitman W."/>
        </authorList>
    </citation>
    <scope>NUCLEOTIDE SEQUENCE [LARGE SCALE GENOMIC DNA]</scope>
    <source>
        <strain evidence="4 5">M8UP14</strain>
    </source>
</reference>
<protein>
    <submittedName>
        <fullName evidence="4">Tetratricopeptide (TPR) repeat protein</fullName>
    </submittedName>
</protein>
<organism evidence="4 5">
    <name type="scientific">Granulicella aggregans</name>
    <dbReference type="NCBI Taxonomy" id="474949"/>
    <lineage>
        <taxon>Bacteria</taxon>
        <taxon>Pseudomonadati</taxon>
        <taxon>Acidobacteriota</taxon>
        <taxon>Terriglobia</taxon>
        <taxon>Terriglobales</taxon>
        <taxon>Acidobacteriaceae</taxon>
        <taxon>Granulicella</taxon>
    </lineage>
</organism>
<dbReference type="Gene3D" id="1.25.40.10">
    <property type="entry name" value="Tetratricopeptide repeat domain"/>
    <property type="match status" value="4"/>
</dbReference>
<dbReference type="InterPro" id="IPR052346">
    <property type="entry name" value="O-mannosyl-transferase_TMTC"/>
</dbReference>
<sequence>MSSADQSALKRALDAYDQGDLKTSEPLLLDLAVRFPASYQANEALGSLYAESERTDVALPYLRRACAVAPHEAVAHANLGAAYLKLNKPAEAIVELRIALKSDPKNAATQSNLGQALMLKAQPAEAAKAFAAASALQPADATVQYNLALALFDAGSIKEAKAALDRIPAAAANDQTDSLAGDIEEKLGDFQQAIAHYQAAAKSNPSDANLYALTIELMRHWTWDEAVTMADFGTSRYPASKHFEVAKGIAQFGGQHYPEAVVTFSDLLQKEPENALYADLLGRSCSAIAEDASAQCNGLSEFAHRHPENAQAATFAAVSLLHRPSAEQDKPEVKRLLDQAIAADPKLPEAHFQLAVLEQSQTQWLESVAPLKRAIELRPTYPEAHYRLSRAYAHLGKKDEAQQEIALQQKYTQQAKDTVNTHLQEVVTFLVKSN</sequence>
<dbReference type="Pfam" id="PF13431">
    <property type="entry name" value="TPR_17"/>
    <property type="match status" value="1"/>
</dbReference>
<evidence type="ECO:0000256" key="2">
    <source>
        <dbReference type="ARBA" id="ARBA00022803"/>
    </source>
</evidence>
<name>A0A7W8E5Q0_9BACT</name>
<dbReference type="Proteomes" id="UP000540989">
    <property type="component" value="Unassembled WGS sequence"/>
</dbReference>
<keyword evidence="2 3" id="KW-0802">TPR repeat</keyword>
<keyword evidence="1" id="KW-0677">Repeat</keyword>
<dbReference type="Pfam" id="PF14559">
    <property type="entry name" value="TPR_19"/>
    <property type="match status" value="2"/>
</dbReference>
<dbReference type="InterPro" id="IPR011990">
    <property type="entry name" value="TPR-like_helical_dom_sf"/>
</dbReference>
<dbReference type="RefSeq" id="WP_184218046.1">
    <property type="nucleotide sequence ID" value="NZ_JACHIP010000004.1"/>
</dbReference>
<gene>
    <name evidence="4" type="ORF">HDF16_003129</name>
</gene>
<proteinExistence type="predicted"/>
<dbReference type="AlphaFoldDB" id="A0A7W8E5Q0"/>
<dbReference type="SUPFAM" id="SSF48452">
    <property type="entry name" value="TPR-like"/>
    <property type="match status" value="3"/>
</dbReference>
<evidence type="ECO:0000256" key="3">
    <source>
        <dbReference type="PROSITE-ProRule" id="PRU00339"/>
    </source>
</evidence>
<comment type="caution">
    <text evidence="4">The sequence shown here is derived from an EMBL/GenBank/DDBJ whole genome shotgun (WGS) entry which is preliminary data.</text>
</comment>
<dbReference type="SMART" id="SM00028">
    <property type="entry name" value="TPR"/>
    <property type="match status" value="7"/>
</dbReference>
<dbReference type="PROSITE" id="PS50005">
    <property type="entry name" value="TPR"/>
    <property type="match status" value="2"/>
</dbReference>
<dbReference type="Pfam" id="PF13432">
    <property type="entry name" value="TPR_16"/>
    <property type="match status" value="1"/>
</dbReference>
<feature type="repeat" description="TPR" evidence="3">
    <location>
        <begin position="73"/>
        <end position="106"/>
    </location>
</feature>
<dbReference type="InterPro" id="IPR019734">
    <property type="entry name" value="TPR_rpt"/>
</dbReference>
<dbReference type="PANTHER" id="PTHR44227">
    <property type="match status" value="1"/>
</dbReference>
<accession>A0A7W8E5Q0</accession>
<dbReference type="EMBL" id="JACHIP010000004">
    <property type="protein sequence ID" value="MBB5058415.1"/>
    <property type="molecule type" value="Genomic_DNA"/>
</dbReference>